<feature type="repeat" description="PPR" evidence="3">
    <location>
        <begin position="495"/>
        <end position="529"/>
    </location>
</feature>
<comment type="similarity">
    <text evidence="1">Belongs to the PPR family. P subfamily.</text>
</comment>
<evidence type="ECO:0000256" key="3">
    <source>
        <dbReference type="PROSITE-ProRule" id="PRU00708"/>
    </source>
</evidence>
<dbReference type="OrthoDB" id="185373at2759"/>
<feature type="repeat" description="PPR" evidence="3">
    <location>
        <begin position="379"/>
        <end position="413"/>
    </location>
</feature>
<feature type="repeat" description="PPR" evidence="3">
    <location>
        <begin position="414"/>
        <end position="448"/>
    </location>
</feature>
<feature type="repeat" description="PPR" evidence="3">
    <location>
        <begin position="309"/>
        <end position="343"/>
    </location>
</feature>
<feature type="transmembrane region" description="Helical" evidence="4">
    <location>
        <begin position="680"/>
        <end position="700"/>
    </location>
</feature>
<evidence type="ECO:0000256" key="1">
    <source>
        <dbReference type="ARBA" id="ARBA00007626"/>
    </source>
</evidence>
<keyword evidence="4" id="KW-0812">Transmembrane</keyword>
<keyword evidence="4" id="KW-1133">Transmembrane helix</keyword>
<dbReference type="Proteomes" id="UP000631114">
    <property type="component" value="Unassembled WGS sequence"/>
</dbReference>
<gene>
    <name evidence="5" type="ORF">IFM89_025603</name>
</gene>
<feature type="repeat" description="PPR" evidence="3">
    <location>
        <begin position="344"/>
        <end position="378"/>
    </location>
</feature>
<keyword evidence="4" id="KW-0472">Membrane</keyword>
<comment type="caution">
    <text evidence="5">The sequence shown here is derived from an EMBL/GenBank/DDBJ whole genome shotgun (WGS) entry which is preliminary data.</text>
</comment>
<dbReference type="EMBL" id="JADFTS010000003">
    <property type="protein sequence ID" value="KAF9615653.1"/>
    <property type="molecule type" value="Genomic_DNA"/>
</dbReference>
<dbReference type="Pfam" id="PF13812">
    <property type="entry name" value="PPR_3"/>
    <property type="match status" value="1"/>
</dbReference>
<evidence type="ECO:0000256" key="2">
    <source>
        <dbReference type="ARBA" id="ARBA00022737"/>
    </source>
</evidence>
<sequence length="966" mass="109346">FVAEGKIGSACDLLKDLMSAGYRADLSILNSLIEGLCNANKIGKAYKLFQFMVQEGLSPNFVTMRNLGLHVIEDLSNFFSFMVGKGGREYKALETLKYLKARGFCNVSIYSIIIQALHKIGDVKGKQKGFRHDFFQITRFVLYCLNRTNYFRAADQVPELMNMQGKPPTEKQFEILIRMHSDAGRGLRVYYVYEKMKKFGIKPRVFLYNRVMDALVKTDHLDLALAVYEDFKEDGLVEESVTFMILIKGLCREGRIDEAFELLGRMRENLCKPDVFTYTAMIRVLIAKGNLDGCLTVWEEILKDGVDPDAMAHTTLITALCKGNVAEKGCEVFEEMKKKKYLIDRAVYGSLIEAFVAEGKIGSACDLLKALMSSGYRADLSILNSLIEGLCNANKIGKAYKLFQFTVQEGLSPDFVTVNPILALYAEQSRMDEICKLLEQMRKLGLHVIDDLSNFFSFMVGKGGSIIIQALHKIGDVKGALSLFEEMKDSEYIPDSSTYSNVIPCFVDVGDVKAACSCYNKMKEKSWVPTISAYRSLVYGLCNIGEIDAALTLVHDCLGNVTSWPMDFEYTLSIIHACRSCDAKKVIDIDEMMEQGCPLNDLIYSAVISGMCDNGSLEEARKVFTSMRERKLLTEANLIIYEELLIDHMKKKTAGLVLSGLKFFGLESKLKLKGTCYMDWFLVFIFVLLLWVVSLCKVLYASHLSTVSFLSKGEDAQKRKVMLVAFDTLMMRLCITLLQVFFANYPLFDFKRAHCTHFMFVNRKAMKPEDHVQVPLYFLGDSRNADGKGNVRKEELYHDGKGNVRKEELYHAGSSLKDGFDNMWSAILISKIIQEETASQGIDLLITFDSYGISGHRNHRDLHNGICEINVYGLGGSNDHCLSWLLIYFQLSTSIIMQKYSGPIDLWLSALLGSSSRGQRHCLLNEHPVKSFMAMAQHQSQWIWFQELFVVFSSYTYVNTLRRINL</sequence>
<organism evidence="5 6">
    <name type="scientific">Coptis chinensis</name>
    <dbReference type="NCBI Taxonomy" id="261450"/>
    <lineage>
        <taxon>Eukaryota</taxon>
        <taxon>Viridiplantae</taxon>
        <taxon>Streptophyta</taxon>
        <taxon>Embryophyta</taxon>
        <taxon>Tracheophyta</taxon>
        <taxon>Spermatophyta</taxon>
        <taxon>Magnoliopsida</taxon>
        <taxon>Ranunculales</taxon>
        <taxon>Ranunculaceae</taxon>
        <taxon>Coptidoideae</taxon>
        <taxon>Coptis</taxon>
    </lineage>
</organism>
<evidence type="ECO:0000256" key="4">
    <source>
        <dbReference type="SAM" id="Phobius"/>
    </source>
</evidence>
<dbReference type="Pfam" id="PF01535">
    <property type="entry name" value="PPR"/>
    <property type="match status" value="5"/>
</dbReference>
<evidence type="ECO:0000313" key="6">
    <source>
        <dbReference type="Proteomes" id="UP000631114"/>
    </source>
</evidence>
<dbReference type="NCBIfam" id="TIGR00756">
    <property type="entry name" value="PPR"/>
    <property type="match status" value="8"/>
</dbReference>
<proteinExistence type="inferred from homology"/>
<feature type="repeat" description="PPR" evidence="3">
    <location>
        <begin position="204"/>
        <end position="238"/>
    </location>
</feature>
<evidence type="ECO:0008006" key="7">
    <source>
        <dbReference type="Google" id="ProtNLM"/>
    </source>
</evidence>
<dbReference type="InterPro" id="IPR011990">
    <property type="entry name" value="TPR-like_helical_dom_sf"/>
</dbReference>
<dbReference type="SUPFAM" id="SSF102588">
    <property type="entry name" value="LmbE-like"/>
    <property type="match status" value="1"/>
</dbReference>
<dbReference type="Pfam" id="PF13041">
    <property type="entry name" value="PPR_2"/>
    <property type="match status" value="3"/>
</dbReference>
<evidence type="ECO:0000313" key="5">
    <source>
        <dbReference type="EMBL" id="KAF9615653.1"/>
    </source>
</evidence>
<keyword evidence="2" id="KW-0677">Repeat</keyword>
<accession>A0A835M107</accession>
<dbReference type="Pfam" id="PF12854">
    <property type="entry name" value="PPR_1"/>
    <property type="match status" value="1"/>
</dbReference>
<protein>
    <recommendedName>
        <fullName evidence="7">N-acetylglucosaminylphosphatidylinositol deacetylase</fullName>
    </recommendedName>
</protein>
<feature type="repeat" description="PPR" evidence="3">
    <location>
        <begin position="239"/>
        <end position="273"/>
    </location>
</feature>
<dbReference type="InterPro" id="IPR002885">
    <property type="entry name" value="PPR_rpt"/>
</dbReference>
<dbReference type="PROSITE" id="PS51375">
    <property type="entry name" value="PPR"/>
    <property type="match status" value="10"/>
</dbReference>
<feature type="repeat" description="PPR" evidence="3">
    <location>
        <begin position="600"/>
        <end position="634"/>
    </location>
</feature>
<feature type="repeat" description="PPR" evidence="3">
    <location>
        <begin position="274"/>
        <end position="308"/>
    </location>
</feature>
<dbReference type="InterPro" id="IPR024078">
    <property type="entry name" value="LmbE-like_dom_sf"/>
</dbReference>
<name>A0A835M107_9MAGN</name>
<dbReference type="AlphaFoldDB" id="A0A835M107"/>
<dbReference type="PANTHER" id="PTHR47447:SF24">
    <property type="entry name" value="PENTATRICOPEPTIDE REPEAT-CONTAINING PROTEIN"/>
    <property type="match status" value="1"/>
</dbReference>
<dbReference type="PANTHER" id="PTHR47447">
    <property type="entry name" value="OS03G0856100 PROTEIN"/>
    <property type="match status" value="1"/>
</dbReference>
<keyword evidence="6" id="KW-1185">Reference proteome</keyword>
<feature type="non-terminal residue" evidence="5">
    <location>
        <position position="966"/>
    </location>
</feature>
<reference evidence="5 6" key="1">
    <citation type="submission" date="2020-10" db="EMBL/GenBank/DDBJ databases">
        <title>The Coptis chinensis genome and diversification of protoberbering-type alkaloids.</title>
        <authorList>
            <person name="Wang B."/>
            <person name="Shu S."/>
            <person name="Song C."/>
            <person name="Liu Y."/>
        </authorList>
    </citation>
    <scope>NUCLEOTIDE SEQUENCE [LARGE SCALE GENOMIC DNA]</scope>
    <source>
        <strain evidence="5">HL-2020</strain>
        <tissue evidence="5">Leaf</tissue>
    </source>
</reference>
<dbReference type="Gene3D" id="1.25.40.10">
    <property type="entry name" value="Tetratricopeptide repeat domain"/>
    <property type="match status" value="7"/>
</dbReference>
<feature type="repeat" description="PPR" evidence="3">
    <location>
        <begin position="25"/>
        <end position="59"/>
    </location>
</feature>
<feature type="transmembrane region" description="Helical" evidence="4">
    <location>
        <begin position="721"/>
        <end position="742"/>
    </location>
</feature>